<protein>
    <submittedName>
        <fullName evidence="1">Uncharacterized protein</fullName>
    </submittedName>
</protein>
<evidence type="ECO:0000313" key="1">
    <source>
        <dbReference type="EMBL" id="OIT05622.1"/>
    </source>
</evidence>
<accession>A0A1J6IL87</accession>
<name>A0A1J6IL87_NICAT</name>
<reference evidence="1" key="1">
    <citation type="submission" date="2016-11" db="EMBL/GenBank/DDBJ databases">
        <title>The genome of Nicotiana attenuata.</title>
        <authorList>
            <person name="Xu S."/>
            <person name="Brockmoeller T."/>
            <person name="Gaquerel E."/>
            <person name="Navarro A."/>
            <person name="Kuhl H."/>
            <person name="Gase K."/>
            <person name="Ling Z."/>
            <person name="Zhou W."/>
            <person name="Kreitzer C."/>
            <person name="Stanke M."/>
            <person name="Tang H."/>
            <person name="Lyons E."/>
            <person name="Pandey P."/>
            <person name="Pandey S.P."/>
            <person name="Timmermann B."/>
            <person name="Baldwin I.T."/>
        </authorList>
    </citation>
    <scope>NUCLEOTIDE SEQUENCE [LARGE SCALE GENOMIC DNA]</scope>
    <source>
        <strain evidence="1">UT</strain>
    </source>
</reference>
<dbReference type="Proteomes" id="UP000187609">
    <property type="component" value="Unassembled WGS sequence"/>
</dbReference>
<organism evidence="1 2">
    <name type="scientific">Nicotiana attenuata</name>
    <name type="common">Coyote tobacco</name>
    <dbReference type="NCBI Taxonomy" id="49451"/>
    <lineage>
        <taxon>Eukaryota</taxon>
        <taxon>Viridiplantae</taxon>
        <taxon>Streptophyta</taxon>
        <taxon>Embryophyta</taxon>
        <taxon>Tracheophyta</taxon>
        <taxon>Spermatophyta</taxon>
        <taxon>Magnoliopsida</taxon>
        <taxon>eudicotyledons</taxon>
        <taxon>Gunneridae</taxon>
        <taxon>Pentapetalae</taxon>
        <taxon>asterids</taxon>
        <taxon>lamiids</taxon>
        <taxon>Solanales</taxon>
        <taxon>Solanaceae</taxon>
        <taxon>Nicotianoideae</taxon>
        <taxon>Nicotianeae</taxon>
        <taxon>Nicotiana</taxon>
    </lineage>
</organism>
<dbReference type="AlphaFoldDB" id="A0A1J6IL87"/>
<dbReference type="Gramene" id="OIT05622">
    <property type="protein sequence ID" value="OIT05622"/>
    <property type="gene ID" value="A4A49_52597"/>
</dbReference>
<gene>
    <name evidence="1" type="ORF">A4A49_52597</name>
</gene>
<dbReference type="EMBL" id="MJEQ01037184">
    <property type="protein sequence ID" value="OIT05622.1"/>
    <property type="molecule type" value="Genomic_DNA"/>
</dbReference>
<proteinExistence type="predicted"/>
<keyword evidence="2" id="KW-1185">Reference proteome</keyword>
<sequence>MEETIKTKEDEYETDDSDLNTMALHKAQADYIRVKWAEEGDNNSKYFYTINKGRRRRAHILRIKDSRDNWMVDSNNIAQAAIDHFCNLFSQPDVSSDMSILR</sequence>
<evidence type="ECO:0000313" key="2">
    <source>
        <dbReference type="Proteomes" id="UP000187609"/>
    </source>
</evidence>
<comment type="caution">
    <text evidence="1">The sequence shown here is derived from an EMBL/GenBank/DDBJ whole genome shotgun (WGS) entry which is preliminary data.</text>
</comment>